<dbReference type="EMBL" id="JANRMS010000830">
    <property type="protein sequence ID" value="KAJ3533866.1"/>
    <property type="molecule type" value="Genomic_DNA"/>
</dbReference>
<keyword evidence="2" id="KW-1185">Reference proteome</keyword>
<protein>
    <submittedName>
        <fullName evidence="1">Uncharacterized protein</fullName>
    </submittedName>
</protein>
<accession>A0ACC1S7S6</accession>
<comment type="caution">
    <text evidence="1">The sequence shown here is derived from an EMBL/GenBank/DDBJ whole genome shotgun (WGS) entry which is preliminary data.</text>
</comment>
<evidence type="ECO:0000313" key="2">
    <source>
        <dbReference type="Proteomes" id="UP001148629"/>
    </source>
</evidence>
<name>A0ACC1S7S6_9HYPO</name>
<organism evidence="1 2">
    <name type="scientific">Fusarium decemcellulare</name>
    <dbReference type="NCBI Taxonomy" id="57161"/>
    <lineage>
        <taxon>Eukaryota</taxon>
        <taxon>Fungi</taxon>
        <taxon>Dikarya</taxon>
        <taxon>Ascomycota</taxon>
        <taxon>Pezizomycotina</taxon>
        <taxon>Sordariomycetes</taxon>
        <taxon>Hypocreomycetidae</taxon>
        <taxon>Hypocreales</taxon>
        <taxon>Nectriaceae</taxon>
        <taxon>Fusarium</taxon>
        <taxon>Fusarium decemcellulare species complex</taxon>
    </lineage>
</organism>
<dbReference type="Proteomes" id="UP001148629">
    <property type="component" value="Unassembled WGS sequence"/>
</dbReference>
<gene>
    <name evidence="1" type="ORF">NM208_g7794</name>
</gene>
<evidence type="ECO:0000313" key="1">
    <source>
        <dbReference type="EMBL" id="KAJ3533866.1"/>
    </source>
</evidence>
<sequence length="170" mass="19084">MGRGINGWPSSLGFEGLHDDRSLDPSPWVLQNDGTRIAVSDMHSITQSVGGFEMGMEYILSYCWMVMYGDPPSSPSCYHEVYIGQSPFREYNDIIKGSEPRSWDLHEYTFSALSPQHDVNIIVYCEETVTETFQVFVDDVKLRPAGTLCSGDEDLSSTASVDPFTLLPRR</sequence>
<proteinExistence type="predicted"/>
<reference evidence="1" key="1">
    <citation type="submission" date="2022-08" db="EMBL/GenBank/DDBJ databases">
        <title>Genome Sequence of Fusarium decemcellulare.</title>
        <authorList>
            <person name="Buettner E."/>
        </authorList>
    </citation>
    <scope>NUCLEOTIDE SEQUENCE</scope>
    <source>
        <strain evidence="1">Babe19</strain>
    </source>
</reference>